<sequence length="94" mass="10737">MFEILKERYGVVMTLEQLATTLSRKPEGLRMALINSKSDWARHLNARKVYVGRRMYFPTEAVARLFDTGSGAQGGLYEEANFDRYIGHESGEFS</sequence>
<accession>D2UDQ6</accession>
<dbReference type="KEGG" id="xal:XALC_1571"/>
<dbReference type="OrthoDB" id="8910937at2"/>
<dbReference type="eggNOG" id="ENOG503314R">
    <property type="taxonomic scope" value="Bacteria"/>
</dbReference>
<protein>
    <recommendedName>
        <fullName evidence="3">DNA-binding protein</fullName>
    </recommendedName>
</protein>
<dbReference type="EMBL" id="FP565176">
    <property type="protein sequence ID" value="CBA16070.1"/>
    <property type="molecule type" value="Genomic_DNA"/>
</dbReference>
<dbReference type="AlphaFoldDB" id="D2UDQ6"/>
<evidence type="ECO:0000313" key="1">
    <source>
        <dbReference type="EMBL" id="CBA16070.1"/>
    </source>
</evidence>
<dbReference type="RefSeq" id="WP_012916073.1">
    <property type="nucleotide sequence ID" value="NC_013722.1"/>
</dbReference>
<proteinExistence type="predicted"/>
<organism evidence="1 2">
    <name type="scientific">Xanthomonas albilineans (strain GPE PC73 / CFBP 7063)</name>
    <dbReference type="NCBI Taxonomy" id="380358"/>
    <lineage>
        <taxon>Bacteria</taxon>
        <taxon>Pseudomonadati</taxon>
        <taxon>Pseudomonadota</taxon>
        <taxon>Gammaproteobacteria</taxon>
        <taxon>Lysobacterales</taxon>
        <taxon>Lysobacteraceae</taxon>
        <taxon>Xanthomonas</taxon>
    </lineage>
</organism>
<name>D2UDQ6_XANAP</name>
<dbReference type="STRING" id="380358.XALC_1571"/>
<gene>
    <name evidence="1" type="ordered locus">XALc_1571</name>
</gene>
<keyword evidence="2" id="KW-1185">Reference proteome</keyword>
<reference evidence="1 2" key="1">
    <citation type="journal article" date="2009" name="BMC Genomics">
        <title>The complete genome sequence of Xanthomonas albilineans provides new insights into the reductive genome evolution of the xylem-limited Xanthomonadaceae.</title>
        <authorList>
            <person name="Pieretti I."/>
            <person name="Royer M."/>
            <person name="Barbe V."/>
            <person name="Carrere S."/>
            <person name="Koebnik R."/>
            <person name="Cociancich S."/>
            <person name="Couloux A."/>
            <person name="Darrasse A."/>
            <person name="Gouzy J."/>
            <person name="Jacques M.A."/>
            <person name="Lauber E."/>
            <person name="Manceau C."/>
            <person name="Mangenot S."/>
            <person name="Poussier S."/>
            <person name="Segurens B."/>
            <person name="Szurek B."/>
            <person name="Verdier V."/>
            <person name="Arlat M."/>
            <person name="Rott P."/>
        </authorList>
    </citation>
    <scope>NUCLEOTIDE SEQUENCE [LARGE SCALE GENOMIC DNA]</scope>
    <source>
        <strain evidence="2">GPE PC73 / CFBP 7063</strain>
    </source>
</reference>
<evidence type="ECO:0000313" key="2">
    <source>
        <dbReference type="Proteomes" id="UP000001890"/>
    </source>
</evidence>
<evidence type="ECO:0008006" key="3">
    <source>
        <dbReference type="Google" id="ProtNLM"/>
    </source>
</evidence>
<dbReference type="Proteomes" id="UP000001890">
    <property type="component" value="Chromosome"/>
</dbReference>
<dbReference type="GeneID" id="57876876"/>